<feature type="transmembrane region" description="Helical" evidence="3">
    <location>
        <begin position="27"/>
        <end position="44"/>
    </location>
</feature>
<dbReference type="Proteomes" id="UP000019141">
    <property type="component" value="Unassembled WGS sequence"/>
</dbReference>
<dbReference type="SUPFAM" id="SSF69318">
    <property type="entry name" value="Integrin alpha N-terminal domain"/>
    <property type="match status" value="2"/>
</dbReference>
<reference evidence="5 6" key="1">
    <citation type="journal article" date="2014" name="Nature">
        <title>An environmental bacterial taxon with a large and distinct metabolic repertoire.</title>
        <authorList>
            <person name="Wilson M.C."/>
            <person name="Mori T."/>
            <person name="Ruckert C."/>
            <person name="Uria A.R."/>
            <person name="Helf M.J."/>
            <person name="Takada K."/>
            <person name="Gernert C."/>
            <person name="Steffens U.A."/>
            <person name="Heycke N."/>
            <person name="Schmitt S."/>
            <person name="Rinke C."/>
            <person name="Helfrich E.J."/>
            <person name="Brachmann A.O."/>
            <person name="Gurgui C."/>
            <person name="Wakimoto T."/>
            <person name="Kracht M."/>
            <person name="Crusemann M."/>
            <person name="Hentschel U."/>
            <person name="Abe I."/>
            <person name="Matsunaga S."/>
            <person name="Kalinowski J."/>
            <person name="Takeyama H."/>
            <person name="Piel J."/>
        </authorList>
    </citation>
    <scope>NUCLEOTIDE SEQUENCE [LARGE SCALE GENOMIC DNA]</scope>
    <source>
        <strain evidence="6">TSY1</strain>
    </source>
</reference>
<proteinExistence type="predicted"/>
<keyword evidence="3" id="KW-1133">Transmembrane helix</keyword>
<evidence type="ECO:0000313" key="6">
    <source>
        <dbReference type="Proteomes" id="UP000019141"/>
    </source>
</evidence>
<dbReference type="Pfam" id="PF13517">
    <property type="entry name" value="FG-GAP_3"/>
    <property type="match status" value="4"/>
</dbReference>
<name>W4L824_ENTF1</name>
<comment type="caution">
    <text evidence="5">The sequence shown here is derived from an EMBL/GenBank/DDBJ whole genome shotgun (WGS) entry which is preliminary data.</text>
</comment>
<dbReference type="InterPro" id="IPR011990">
    <property type="entry name" value="TPR-like_helical_dom_sf"/>
</dbReference>
<keyword evidence="3" id="KW-0472">Membrane</keyword>
<dbReference type="EMBL" id="AZHW01001107">
    <property type="protein sequence ID" value="ETW94187.1"/>
    <property type="molecule type" value="Genomic_DNA"/>
</dbReference>
<organism evidence="5 6">
    <name type="scientific">Entotheonella factor</name>
    <dbReference type="NCBI Taxonomy" id="1429438"/>
    <lineage>
        <taxon>Bacteria</taxon>
        <taxon>Pseudomonadati</taxon>
        <taxon>Nitrospinota/Tectimicrobiota group</taxon>
        <taxon>Candidatus Tectimicrobiota</taxon>
        <taxon>Candidatus Entotheonellia</taxon>
        <taxon>Candidatus Entotheonellales</taxon>
        <taxon>Candidatus Entotheonellaceae</taxon>
        <taxon>Candidatus Entotheonella</taxon>
    </lineage>
</organism>
<dbReference type="InterPro" id="IPR013517">
    <property type="entry name" value="FG-GAP"/>
</dbReference>
<keyword evidence="1" id="KW-0732">Signal</keyword>
<dbReference type="AlphaFoldDB" id="W4L824"/>
<evidence type="ECO:0000259" key="4">
    <source>
        <dbReference type="Pfam" id="PF07593"/>
    </source>
</evidence>
<dbReference type="PROSITE" id="PS50005">
    <property type="entry name" value="TPR"/>
    <property type="match status" value="1"/>
</dbReference>
<dbReference type="PATRIC" id="fig|1429438.4.peg.6762"/>
<dbReference type="InterPro" id="IPR019734">
    <property type="entry name" value="TPR_rpt"/>
</dbReference>
<feature type="repeat" description="TPR" evidence="2">
    <location>
        <begin position="134"/>
        <end position="167"/>
    </location>
</feature>
<dbReference type="Gene3D" id="2.130.10.130">
    <property type="entry name" value="Integrin alpha, N-terminal"/>
    <property type="match status" value="2"/>
</dbReference>
<sequence>MRCWLQSIFASHSDPNRIWQQAWDRRLCYWVVIMAIFCGLYPQTPAAQGRTNLFNTSAQRQQLIREHFQHGVNQARTGHLQMAIGHLQYCIGLDASFTDAHFMLGLVYYHLGLTYLHETDYAMSRVLELQDSHPDALVYRGLTRMRLGAFAAAEQDFKALLALAPDTLPVKRDLANAYLRQGKIDDAIAMYQGVVDQDASDLIARWNLQVAYAQKGEELPEAYRLSFNTERVATSPVTFTDVAPSLGVDALTRGRGSAWSDYDGDGDSDLFTVGIQDPHRLYRNNGNGTFTDVTTEAGLLDPRGGWASLFFDYDGDGDRDLFVTRDGWRGPEPNSLYRNNGDGTFTDVAHRAGLAGNHNSFTATLADIDRDGDIDLYVANGVAEAGGAPNTLYRNQGNGTFAEVARQAGVAHHGRSIGSAFGDYNNDGWPDLFVINIDGPNALYRNNGDGTFTEQTEAAGIEAPHDGFVGFFFDYNNDGWLDLFATGWTESYQEVLQSAISGEPSQERNRLALYRNNGDGTFSDVTHEAGLARTYGAMAAQYGDIDSDGWLDIYLGNGGPPMDTYEPNILLRNTGQGTFVDITDSAGVGNLGKGHGATFADYDNDGDLDLYAPIGGAMVGDRQPNSLYRNGGTANHWLKLRLQSTQSNPGAIGTRLTFTTSHGPRHLSVAGGTGFGSMNDPIVFVGLGQATQVDRLDIQWPSGRREHVLNLPAQQQLLLTEGKAHFIREKP</sequence>
<dbReference type="InterPro" id="IPR027039">
    <property type="entry name" value="Crtac1"/>
</dbReference>
<dbReference type="Pfam" id="PF07593">
    <property type="entry name" value="UnbV_ASPIC"/>
    <property type="match status" value="1"/>
</dbReference>
<dbReference type="Pfam" id="PF14559">
    <property type="entry name" value="TPR_19"/>
    <property type="match status" value="1"/>
</dbReference>
<dbReference type="PANTHER" id="PTHR16026">
    <property type="entry name" value="CARTILAGE ACIDIC PROTEIN 1"/>
    <property type="match status" value="1"/>
</dbReference>
<protein>
    <recommendedName>
        <fullName evidence="4">ASPIC/UnbV domain-containing protein</fullName>
    </recommendedName>
</protein>
<dbReference type="HOGENOM" id="CLU_016956_0_0_7"/>
<accession>W4L824</accession>
<dbReference type="SUPFAM" id="SSF48452">
    <property type="entry name" value="TPR-like"/>
    <property type="match status" value="1"/>
</dbReference>
<dbReference type="Gene3D" id="1.25.40.10">
    <property type="entry name" value="Tetratricopeptide repeat domain"/>
    <property type="match status" value="1"/>
</dbReference>
<evidence type="ECO:0000256" key="2">
    <source>
        <dbReference type="PROSITE-ProRule" id="PRU00339"/>
    </source>
</evidence>
<keyword evidence="6" id="KW-1185">Reference proteome</keyword>
<evidence type="ECO:0000256" key="3">
    <source>
        <dbReference type="SAM" id="Phobius"/>
    </source>
</evidence>
<dbReference type="InterPro" id="IPR028994">
    <property type="entry name" value="Integrin_alpha_N"/>
</dbReference>
<evidence type="ECO:0000256" key="1">
    <source>
        <dbReference type="ARBA" id="ARBA00022729"/>
    </source>
</evidence>
<dbReference type="SMART" id="SM00028">
    <property type="entry name" value="TPR"/>
    <property type="match status" value="2"/>
</dbReference>
<gene>
    <name evidence="5" type="ORF">ETSY1_35980</name>
</gene>
<evidence type="ECO:0000313" key="5">
    <source>
        <dbReference type="EMBL" id="ETW94187.1"/>
    </source>
</evidence>
<keyword evidence="3" id="KW-0812">Transmembrane</keyword>
<dbReference type="InterPro" id="IPR011519">
    <property type="entry name" value="UnbV_ASPIC"/>
</dbReference>
<feature type="domain" description="ASPIC/UnbV" evidence="4">
    <location>
        <begin position="651"/>
        <end position="717"/>
    </location>
</feature>
<keyword evidence="2" id="KW-0802">TPR repeat</keyword>
<dbReference type="PANTHER" id="PTHR16026:SF0">
    <property type="entry name" value="CARTILAGE ACIDIC PROTEIN 1"/>
    <property type="match status" value="1"/>
</dbReference>